<gene>
    <name evidence="2" type="ORF">ASPCAL06277</name>
</gene>
<dbReference type="STRING" id="454130.A0A0U4Z5V5"/>
<reference evidence="3" key="1">
    <citation type="journal article" date="2016" name="Genome Announc.">
        <title>Draft genome sequences of fungus Aspergillus calidoustus.</title>
        <authorList>
            <person name="Horn F."/>
            <person name="Linde J."/>
            <person name="Mattern D.J."/>
            <person name="Walther G."/>
            <person name="Guthke R."/>
            <person name="Scherlach K."/>
            <person name="Martin K."/>
            <person name="Brakhage A.A."/>
            <person name="Petzke L."/>
            <person name="Valiante V."/>
        </authorList>
    </citation>
    <scope>NUCLEOTIDE SEQUENCE [LARGE SCALE GENOMIC DNA]</scope>
    <source>
        <strain evidence="3">SF006504</strain>
    </source>
</reference>
<sequence length="256" mass="30326">MQATDATRRDNGDQGFSGQETHRHRSWVFPFELEQRVRRWMMNENIAHNLIGNLQPVWEIITSPRLHELDELETYLTRIRFDEQGHAERFAPLPVTVATYLIEVMLGGSWVQTSLEKDMEVKGPEELQRYKIRTVRDTFLWLGDLVDAPGTWAWMLLPPSDVAKEREIRKSLKWLQHEDTKRFYRKASPKTTLNAEDLANLEGLWRMFEEKKDKHRAIRYAFFLARLEAMGSWGEKGKWESQGWPKYYNQVIKGLF</sequence>
<organism evidence="2 3">
    <name type="scientific">Aspergillus calidoustus</name>
    <dbReference type="NCBI Taxonomy" id="454130"/>
    <lineage>
        <taxon>Eukaryota</taxon>
        <taxon>Fungi</taxon>
        <taxon>Dikarya</taxon>
        <taxon>Ascomycota</taxon>
        <taxon>Pezizomycotina</taxon>
        <taxon>Eurotiomycetes</taxon>
        <taxon>Eurotiomycetidae</taxon>
        <taxon>Eurotiales</taxon>
        <taxon>Aspergillaceae</taxon>
        <taxon>Aspergillus</taxon>
        <taxon>Aspergillus subgen. Nidulantes</taxon>
    </lineage>
</organism>
<evidence type="ECO:0000256" key="1">
    <source>
        <dbReference type="SAM" id="MobiDB-lite"/>
    </source>
</evidence>
<dbReference type="AlphaFoldDB" id="A0A0U4Z5V5"/>
<feature type="compositionally biased region" description="Basic and acidic residues" evidence="1">
    <location>
        <begin position="1"/>
        <end position="12"/>
    </location>
</feature>
<dbReference type="EMBL" id="CDMC01000005">
    <property type="protein sequence ID" value="CEL05157.1"/>
    <property type="molecule type" value="Genomic_DNA"/>
</dbReference>
<evidence type="ECO:0000313" key="2">
    <source>
        <dbReference type="EMBL" id="CEL05157.1"/>
    </source>
</evidence>
<feature type="region of interest" description="Disordered" evidence="1">
    <location>
        <begin position="1"/>
        <end position="21"/>
    </location>
</feature>
<dbReference type="PANTHER" id="PTHR41773:SF1">
    <property type="entry name" value="RELA_SPOT DOMAIN-CONTAINING PROTEIN"/>
    <property type="match status" value="1"/>
</dbReference>
<keyword evidence="3" id="KW-1185">Reference proteome</keyword>
<proteinExistence type="predicted"/>
<evidence type="ECO:0000313" key="3">
    <source>
        <dbReference type="Proteomes" id="UP000054771"/>
    </source>
</evidence>
<dbReference type="Proteomes" id="UP000054771">
    <property type="component" value="Unassembled WGS sequence"/>
</dbReference>
<protein>
    <submittedName>
        <fullName evidence="2">Uncharacterized protein</fullName>
    </submittedName>
</protein>
<dbReference type="PANTHER" id="PTHR41773">
    <property type="entry name" value="GTP PYROPHOSPHATASE-RELATED"/>
    <property type="match status" value="1"/>
</dbReference>
<accession>A0A0U4Z5V5</accession>
<dbReference type="OrthoDB" id="4476267at2759"/>
<name>A0A0U4Z5V5_ASPCI</name>